<protein>
    <submittedName>
        <fullName evidence="1">Uncharacterized protein</fullName>
    </submittedName>
</protein>
<keyword evidence="2" id="KW-1185">Reference proteome</keyword>
<proteinExistence type="predicted"/>
<dbReference type="EMBL" id="BSUN01000001">
    <property type="protein sequence ID" value="GMA37243.1"/>
    <property type="molecule type" value="Genomic_DNA"/>
</dbReference>
<comment type="caution">
    <text evidence="1">The sequence shown here is derived from an EMBL/GenBank/DDBJ whole genome shotgun (WGS) entry which is preliminary data.</text>
</comment>
<accession>A0ABQ6IJE6</accession>
<name>A0ABQ6IJE6_9MICO</name>
<evidence type="ECO:0000313" key="1">
    <source>
        <dbReference type="EMBL" id="GMA37243.1"/>
    </source>
</evidence>
<reference evidence="2" key="1">
    <citation type="journal article" date="2019" name="Int. J. Syst. Evol. Microbiol.">
        <title>The Global Catalogue of Microorganisms (GCM) 10K type strain sequencing project: providing services to taxonomists for standard genome sequencing and annotation.</title>
        <authorList>
            <consortium name="The Broad Institute Genomics Platform"/>
            <consortium name="The Broad Institute Genome Sequencing Center for Infectious Disease"/>
            <person name="Wu L."/>
            <person name="Ma J."/>
        </authorList>
    </citation>
    <scope>NUCLEOTIDE SEQUENCE [LARGE SCALE GENOMIC DNA]</scope>
    <source>
        <strain evidence="2">NBRC 112299</strain>
    </source>
</reference>
<evidence type="ECO:0000313" key="2">
    <source>
        <dbReference type="Proteomes" id="UP001157125"/>
    </source>
</evidence>
<dbReference type="Proteomes" id="UP001157125">
    <property type="component" value="Unassembled WGS sequence"/>
</dbReference>
<organism evidence="1 2">
    <name type="scientific">Demequina litorisediminis</name>
    <dbReference type="NCBI Taxonomy" id="1849022"/>
    <lineage>
        <taxon>Bacteria</taxon>
        <taxon>Bacillati</taxon>
        <taxon>Actinomycetota</taxon>
        <taxon>Actinomycetes</taxon>
        <taxon>Micrococcales</taxon>
        <taxon>Demequinaceae</taxon>
        <taxon>Demequina</taxon>
    </lineage>
</organism>
<sequence length="93" mass="9721">MALASSDVRDSRRVEFTSLLGLFDGLSGEALDVGEFCGDPLGVGVLELGGDRGLEFDDVEGVSLDVVKVGGESHAFLHDREFSGGGAHLVEAR</sequence>
<gene>
    <name evidence="1" type="ORF">GCM10025876_34470</name>
</gene>